<feature type="domain" description="Periplasmic copper-binding protein NosD beta helix" evidence="2">
    <location>
        <begin position="469"/>
        <end position="648"/>
    </location>
</feature>
<comment type="caution">
    <text evidence="3">The sequence shown here is derived from an EMBL/GenBank/DDBJ whole genome shotgun (WGS) entry which is preliminary data.</text>
</comment>
<proteinExistence type="predicted"/>
<dbReference type="Pfam" id="PF05048">
    <property type="entry name" value="NosD"/>
    <property type="match status" value="1"/>
</dbReference>
<evidence type="ECO:0000313" key="4">
    <source>
        <dbReference type="Proteomes" id="UP001501523"/>
    </source>
</evidence>
<organism evidence="3 4">
    <name type="scientific">Dokdonella soli</name>
    <dbReference type="NCBI Taxonomy" id="529810"/>
    <lineage>
        <taxon>Bacteria</taxon>
        <taxon>Pseudomonadati</taxon>
        <taxon>Pseudomonadota</taxon>
        <taxon>Gammaproteobacteria</taxon>
        <taxon>Lysobacterales</taxon>
        <taxon>Rhodanobacteraceae</taxon>
        <taxon>Dokdonella</taxon>
    </lineage>
</organism>
<dbReference type="InterPro" id="IPR011050">
    <property type="entry name" value="Pectin_lyase_fold/virulence"/>
</dbReference>
<feature type="signal peptide" evidence="1">
    <location>
        <begin position="1"/>
        <end position="29"/>
    </location>
</feature>
<accession>A0ABP3TJY8</accession>
<evidence type="ECO:0000313" key="3">
    <source>
        <dbReference type="EMBL" id="GAA0709635.1"/>
    </source>
</evidence>
<reference evidence="4" key="1">
    <citation type="journal article" date="2019" name="Int. J. Syst. Evol. Microbiol.">
        <title>The Global Catalogue of Microorganisms (GCM) 10K type strain sequencing project: providing services to taxonomists for standard genome sequencing and annotation.</title>
        <authorList>
            <consortium name="The Broad Institute Genomics Platform"/>
            <consortium name="The Broad Institute Genome Sequencing Center for Infectious Disease"/>
            <person name="Wu L."/>
            <person name="Ma J."/>
        </authorList>
    </citation>
    <scope>NUCLEOTIDE SEQUENCE [LARGE SCALE GENOMIC DNA]</scope>
    <source>
        <strain evidence="4">JCM 15421</strain>
    </source>
</reference>
<dbReference type="SUPFAM" id="SSF51126">
    <property type="entry name" value="Pectin lyase-like"/>
    <property type="match status" value="2"/>
</dbReference>
<evidence type="ECO:0000259" key="2">
    <source>
        <dbReference type="Pfam" id="PF05048"/>
    </source>
</evidence>
<dbReference type="EMBL" id="BAAAEU010000005">
    <property type="protein sequence ID" value="GAA0709635.1"/>
    <property type="molecule type" value="Genomic_DNA"/>
</dbReference>
<keyword evidence="4" id="KW-1185">Reference proteome</keyword>
<name>A0ABP3TJY8_9GAMM</name>
<protein>
    <recommendedName>
        <fullName evidence="2">Periplasmic copper-binding protein NosD beta helix domain-containing protein</fullName>
    </recommendedName>
</protein>
<gene>
    <name evidence="3" type="ORF">GCM10009105_10200</name>
</gene>
<feature type="chain" id="PRO_5045829685" description="Periplasmic copper-binding protein NosD beta helix domain-containing protein" evidence="1">
    <location>
        <begin position="30"/>
        <end position="819"/>
    </location>
</feature>
<dbReference type="InterPro" id="IPR007742">
    <property type="entry name" value="NosD_dom"/>
</dbReference>
<evidence type="ECO:0000256" key="1">
    <source>
        <dbReference type="SAM" id="SignalP"/>
    </source>
</evidence>
<sequence>MKTHSRTALLRSWFALPVAAVCALPTVHAASVCVTNSAQLYSALIQSQSQPVNTPFTINLMQGSSYSVGYLDLVPTSPITLAGGYTDASCTPNTRQIDPANTVLDLSGNGAIRISQLSGSPKAGITVEGITFTHGIDVSLNAGNENDGSSGDVIVRQSRFTNLTSAAGPHLDQYTPVTFWTNKGSVGIVNTVFDHLQQTQSSECEVEIDLNGAADASLGFVSADTSNGKSFCVSPDFSGAKNPVIIYNSIFWPNDQLYGTFAPLHFHDYSNSGTPPDVSLYYNTIFNHDGPATVQDFATLSANPQDNPRWMNPIAGAGANYNLLPSSTAVNSGLPVGIIPYPATDMQSGARVVGGVPDRGALESLFTVAPTTVVTNTNDSGPGSLRAALTFANKYPDVDTITFALPTCPAIIKLQTPLPVHQPVIIDGYKDNALASQNSDPNAFNATLCVILEEETPGTVIDAFHVDTGGLTLSGIAFGGFYDQISISGGSDHKISGNQFGGTVAGIPLTGATTAAILVQNMASGNVTIGGNTPGERNVITHATVDGVLMDNTVTTAQCYIKGNLIGLAADGTGAAGNGNGIELRGNNCEVSKNRIAANFLEGIWINGGASNLVQANIFGLDAKGNSTQSYGWAVRVDGNLNVIGAPEEAGYSPTLGNAISFMGSGGVLVNGARDSVRANLSSFNGDAHDGSAPDIKLAPNANFNQPYPVIDGVAFSNGSVIVSGHLKTDPNYTDRIDVYSSAACAPSGRGHAELYLGSKQVATDASGMVSFSIPLTMPNSPATAVLSLTSTDYHGNSSEMGACFSFDRIFKDGFEPLL</sequence>
<dbReference type="Proteomes" id="UP001501523">
    <property type="component" value="Unassembled WGS sequence"/>
</dbReference>
<keyword evidence="1" id="KW-0732">Signal</keyword>
<dbReference type="InterPro" id="IPR012334">
    <property type="entry name" value="Pectin_lyas_fold"/>
</dbReference>
<dbReference type="Gene3D" id="2.160.20.10">
    <property type="entry name" value="Single-stranded right-handed beta-helix, Pectin lyase-like"/>
    <property type="match status" value="2"/>
</dbReference>